<dbReference type="Proteomes" id="UP000235145">
    <property type="component" value="Unassembled WGS sequence"/>
</dbReference>
<dbReference type="EMBL" id="NBSK02000008">
    <property type="protein sequence ID" value="KAJ0193296.1"/>
    <property type="molecule type" value="Genomic_DNA"/>
</dbReference>
<evidence type="ECO:0000313" key="1">
    <source>
        <dbReference type="EMBL" id="KAJ0193296.1"/>
    </source>
</evidence>
<evidence type="ECO:0000313" key="2">
    <source>
        <dbReference type="Proteomes" id="UP000235145"/>
    </source>
</evidence>
<proteinExistence type="predicted"/>
<protein>
    <submittedName>
        <fullName evidence="1">Uncharacterized protein</fullName>
    </submittedName>
</protein>
<gene>
    <name evidence="1" type="ORF">LSAT_V11C800439990</name>
</gene>
<organism evidence="1 2">
    <name type="scientific">Lactuca sativa</name>
    <name type="common">Garden lettuce</name>
    <dbReference type="NCBI Taxonomy" id="4236"/>
    <lineage>
        <taxon>Eukaryota</taxon>
        <taxon>Viridiplantae</taxon>
        <taxon>Streptophyta</taxon>
        <taxon>Embryophyta</taxon>
        <taxon>Tracheophyta</taxon>
        <taxon>Spermatophyta</taxon>
        <taxon>Magnoliopsida</taxon>
        <taxon>eudicotyledons</taxon>
        <taxon>Gunneridae</taxon>
        <taxon>Pentapetalae</taxon>
        <taxon>asterids</taxon>
        <taxon>campanulids</taxon>
        <taxon>Asterales</taxon>
        <taxon>Asteraceae</taxon>
        <taxon>Cichorioideae</taxon>
        <taxon>Cichorieae</taxon>
        <taxon>Lactucinae</taxon>
        <taxon>Lactuca</taxon>
    </lineage>
</organism>
<keyword evidence="2" id="KW-1185">Reference proteome</keyword>
<name>A0A9R1WZB8_LACSA</name>
<comment type="caution">
    <text evidence="1">The sequence shown here is derived from an EMBL/GenBank/DDBJ whole genome shotgun (WGS) entry which is preliminary data.</text>
</comment>
<reference evidence="1 2" key="1">
    <citation type="journal article" date="2017" name="Nat. Commun.">
        <title>Genome assembly with in vitro proximity ligation data and whole-genome triplication in lettuce.</title>
        <authorList>
            <person name="Reyes-Chin-Wo S."/>
            <person name="Wang Z."/>
            <person name="Yang X."/>
            <person name="Kozik A."/>
            <person name="Arikit S."/>
            <person name="Song C."/>
            <person name="Xia L."/>
            <person name="Froenicke L."/>
            <person name="Lavelle D.O."/>
            <person name="Truco M.J."/>
            <person name="Xia R."/>
            <person name="Zhu S."/>
            <person name="Xu C."/>
            <person name="Xu H."/>
            <person name="Xu X."/>
            <person name="Cox K."/>
            <person name="Korf I."/>
            <person name="Meyers B.C."/>
            <person name="Michelmore R.W."/>
        </authorList>
    </citation>
    <scope>NUCLEOTIDE SEQUENCE [LARGE SCALE GENOMIC DNA]</scope>
    <source>
        <strain evidence="2">cv. Salinas</strain>
        <tissue evidence="1">Seedlings</tissue>
    </source>
</reference>
<accession>A0A9R1WZB8</accession>
<sequence length="113" mass="13423">MSPKFGDIYYLWILLNKIKEDIRIINRIVRESYKDAFYALGLLNIDREYISSINEIRHWATASFCRSLFVMLITSDSLLMHAHVFKQTYKCLSNDFIHVREQKIGVRGKYTNL</sequence>
<dbReference type="AlphaFoldDB" id="A0A9R1WZB8"/>